<dbReference type="RefSeq" id="WP_209452761.1">
    <property type="nucleotide sequence ID" value="NZ_JAGGLT010000002.1"/>
</dbReference>
<protein>
    <submittedName>
        <fullName evidence="2">RNA polymerase sigma factor (Sigma-70 family)</fullName>
    </submittedName>
</protein>
<evidence type="ECO:0000259" key="1">
    <source>
        <dbReference type="Pfam" id="PF08281"/>
    </source>
</evidence>
<dbReference type="Proteomes" id="UP001166402">
    <property type="component" value="Unassembled WGS sequence"/>
</dbReference>
<dbReference type="InterPro" id="IPR013324">
    <property type="entry name" value="RNA_pol_sigma_r3/r4-like"/>
</dbReference>
<dbReference type="SUPFAM" id="SSF88659">
    <property type="entry name" value="Sigma3 and sigma4 domains of RNA polymerase sigma factors"/>
    <property type="match status" value="1"/>
</dbReference>
<organism evidence="2 3">
    <name type="scientific">Thermoanaerobacterium butyriciformans</name>
    <dbReference type="NCBI Taxonomy" id="1702242"/>
    <lineage>
        <taxon>Bacteria</taxon>
        <taxon>Bacillati</taxon>
        <taxon>Bacillota</taxon>
        <taxon>Clostridia</taxon>
        <taxon>Thermoanaerobacterales</taxon>
        <taxon>Thermoanaerobacteraceae</taxon>
        <taxon>Thermoanaerobacterium</taxon>
    </lineage>
</organism>
<dbReference type="NCBIfam" id="TIGR02937">
    <property type="entry name" value="sigma70-ECF"/>
    <property type="match status" value="1"/>
</dbReference>
<reference evidence="2" key="1">
    <citation type="submission" date="2021-03" db="EMBL/GenBank/DDBJ databases">
        <title>Genomic Encyclopedia of Type Strains, Phase IV (KMG-IV): sequencing the most valuable type-strain genomes for metagenomic binning, comparative biology and taxonomic classification.</title>
        <authorList>
            <person name="Goeker M."/>
        </authorList>
    </citation>
    <scope>NUCLEOTIDE SEQUENCE</scope>
    <source>
        <strain evidence="2">DSM 101588</strain>
    </source>
</reference>
<dbReference type="Pfam" id="PF08281">
    <property type="entry name" value="Sigma70_r4_2"/>
    <property type="match status" value="1"/>
</dbReference>
<keyword evidence="3" id="KW-1185">Reference proteome</keyword>
<accession>A0ABS4NAV0</accession>
<dbReference type="InterPro" id="IPR013249">
    <property type="entry name" value="RNA_pol_sigma70_r4_t2"/>
</dbReference>
<dbReference type="InterPro" id="IPR036388">
    <property type="entry name" value="WH-like_DNA-bd_sf"/>
</dbReference>
<comment type="caution">
    <text evidence="2">The sequence shown here is derived from an EMBL/GenBank/DDBJ whole genome shotgun (WGS) entry which is preliminary data.</text>
</comment>
<feature type="domain" description="RNA polymerase sigma factor 70 region 4 type 2" evidence="1">
    <location>
        <begin position="119"/>
        <end position="169"/>
    </location>
</feature>
<gene>
    <name evidence="2" type="ORF">J2Z80_000286</name>
</gene>
<evidence type="ECO:0000313" key="3">
    <source>
        <dbReference type="Proteomes" id="UP001166402"/>
    </source>
</evidence>
<dbReference type="EMBL" id="JAGGLT010000002">
    <property type="protein sequence ID" value="MBP2070788.1"/>
    <property type="molecule type" value="Genomic_DNA"/>
</dbReference>
<dbReference type="Gene3D" id="1.10.10.10">
    <property type="entry name" value="Winged helix-like DNA-binding domain superfamily/Winged helix DNA-binding domain"/>
    <property type="match status" value="1"/>
</dbReference>
<sequence length="177" mass="20810">MENRLKDLFQKAQEGNKDALLMLIEQFMPLINKYKRKLDCDGSETDLLIKFIEIVKSEKTVNLMTDKQLIKYIETCIRNEYIRLSKNQSKVQKSELLILDDDIPDKMDLYNEINIKTTVIQALNQLTSLQREIIIRAIMNNEKEKDIASDLNISQQAVNKAKNKALEKLKNFFDWRL</sequence>
<name>A0ABS4NAV0_9THEO</name>
<dbReference type="InterPro" id="IPR014284">
    <property type="entry name" value="RNA_pol_sigma-70_dom"/>
</dbReference>
<proteinExistence type="predicted"/>
<evidence type="ECO:0000313" key="2">
    <source>
        <dbReference type="EMBL" id="MBP2070788.1"/>
    </source>
</evidence>